<dbReference type="AlphaFoldDB" id="A3XIM0"/>
<reference evidence="2 3" key="1">
    <citation type="journal article" date="2007" name="Nature">
        <title>Light stimulates growth of proteorhodopsin-containing marine Flavobacteria.</title>
        <authorList>
            <person name="Gomez-Consarnau L."/>
            <person name="Gonzalez J.M."/>
            <person name="Coll-Llado M."/>
            <person name="Gourdon P."/>
            <person name="Pascher T."/>
            <person name="Neutze R."/>
            <person name="Pedros-Alio C."/>
            <person name="Pinhassi J."/>
        </authorList>
    </citation>
    <scope>NUCLEOTIDE SEQUENCE [LARGE SCALE GENOMIC DNA]</scope>
    <source>
        <strain evidence="2 3">MED217</strain>
    </source>
</reference>
<dbReference type="EMBL" id="AANC01000002">
    <property type="protein sequence ID" value="EAQ50609.1"/>
    <property type="molecule type" value="Genomic_DNA"/>
</dbReference>
<dbReference type="OrthoDB" id="9800454at2"/>
<comment type="caution">
    <text evidence="2">The sequence shown here is derived from an EMBL/GenBank/DDBJ whole genome shotgun (WGS) entry which is preliminary data.</text>
</comment>
<protein>
    <recommendedName>
        <fullName evidence="1">Methyltransferase domain-containing protein</fullName>
    </recommendedName>
</protein>
<dbReference type="HOGENOM" id="CLU_078235_1_0_10"/>
<dbReference type="InterPro" id="IPR029063">
    <property type="entry name" value="SAM-dependent_MTases_sf"/>
</dbReference>
<name>A3XIM0_LEEBM</name>
<evidence type="ECO:0000313" key="3">
    <source>
        <dbReference type="Proteomes" id="UP000001601"/>
    </source>
</evidence>
<dbReference type="Pfam" id="PF13847">
    <property type="entry name" value="Methyltransf_31"/>
    <property type="match status" value="1"/>
</dbReference>
<evidence type="ECO:0000313" key="2">
    <source>
        <dbReference type="EMBL" id="EAQ50609.1"/>
    </source>
</evidence>
<dbReference type="eggNOG" id="COG0500">
    <property type="taxonomic scope" value="Bacteria"/>
</dbReference>
<gene>
    <name evidence="2" type="ORF">MED217_06237</name>
</gene>
<dbReference type="InterPro" id="IPR025714">
    <property type="entry name" value="Methyltranfer_dom"/>
</dbReference>
<dbReference type="PANTHER" id="PTHR43861:SF1">
    <property type="entry name" value="TRANS-ACONITATE 2-METHYLTRANSFERASE"/>
    <property type="match status" value="1"/>
</dbReference>
<dbReference type="STRING" id="398720.MED217_06237"/>
<organism evidence="2 3">
    <name type="scientific">Leeuwenhoekiella blandensis (strain CECT 7118 / CCUG 51940 / KCTC 22103 / MED217)</name>
    <name type="common">Flavobacterium sp. (strain MED217)</name>
    <dbReference type="NCBI Taxonomy" id="398720"/>
    <lineage>
        <taxon>Bacteria</taxon>
        <taxon>Pseudomonadati</taxon>
        <taxon>Bacteroidota</taxon>
        <taxon>Flavobacteriia</taxon>
        <taxon>Flavobacteriales</taxon>
        <taxon>Flavobacteriaceae</taxon>
        <taxon>Leeuwenhoekiella</taxon>
    </lineage>
</organism>
<dbReference type="Gene3D" id="3.40.50.150">
    <property type="entry name" value="Vaccinia Virus protein VP39"/>
    <property type="match status" value="1"/>
</dbReference>
<evidence type="ECO:0000259" key="1">
    <source>
        <dbReference type="Pfam" id="PF13847"/>
    </source>
</evidence>
<dbReference type="SUPFAM" id="SSF53335">
    <property type="entry name" value="S-adenosyl-L-methionine-dependent methyltransferases"/>
    <property type="match status" value="1"/>
</dbReference>
<proteinExistence type="predicted"/>
<feature type="domain" description="Methyltransferase" evidence="1">
    <location>
        <begin position="54"/>
        <end position="142"/>
    </location>
</feature>
<dbReference type="Proteomes" id="UP000001601">
    <property type="component" value="Unassembled WGS sequence"/>
</dbReference>
<dbReference type="CDD" id="cd02440">
    <property type="entry name" value="AdoMet_MTases"/>
    <property type="match status" value="1"/>
</dbReference>
<dbReference type="RefSeq" id="WP_009779631.1">
    <property type="nucleotide sequence ID" value="NZ_CH672395.1"/>
</dbReference>
<sequence>MKYRKLTPELMDDPNVDEVTLQAALAEVTRVNKYLGGQQVTLEGLRYFFDRFLQKSYTILDVGCGDGAMLRSIAIFARQRSISVTLIGIDINPKSIALAQERSKDFPELSFQVQDVFKLKDTHQEIDIITSTLTMHHFTDAEIIKFLTQFLKLANLGVVINDLQRSKIAYRLFQAYSSLFMRSAMARYDGLISIERAFTKNDLLSFTSKLGVQSFNIKWRWAFRYLWILENQK</sequence>
<keyword evidence="3" id="KW-1185">Reference proteome</keyword>
<dbReference type="PANTHER" id="PTHR43861">
    <property type="entry name" value="TRANS-ACONITATE 2-METHYLTRANSFERASE-RELATED"/>
    <property type="match status" value="1"/>
</dbReference>
<accession>A3XIM0</accession>